<dbReference type="InterPro" id="IPR017441">
    <property type="entry name" value="Protein_kinase_ATP_BS"/>
</dbReference>
<evidence type="ECO:0000259" key="5">
    <source>
        <dbReference type="PROSITE" id="PS50011"/>
    </source>
</evidence>
<dbReference type="PANTHER" id="PTHR24416">
    <property type="entry name" value="TYROSINE-PROTEIN KINASE RECEPTOR"/>
    <property type="match status" value="1"/>
</dbReference>
<keyword evidence="4" id="KW-1133">Transmembrane helix</keyword>
<dbReference type="GO" id="GO:0005524">
    <property type="term" value="F:ATP binding"/>
    <property type="evidence" value="ECO:0007669"/>
    <property type="project" value="UniProtKB-UniRule"/>
</dbReference>
<feature type="binding site" evidence="3">
    <location>
        <position position="391"/>
    </location>
    <ligand>
        <name>ATP</name>
        <dbReference type="ChEBI" id="CHEBI:30616"/>
    </ligand>
</feature>
<dbReference type="InterPro" id="IPR011009">
    <property type="entry name" value="Kinase-like_dom_sf"/>
</dbReference>
<dbReference type="Proteomes" id="UP000095283">
    <property type="component" value="Unplaced"/>
</dbReference>
<feature type="domain" description="Protein kinase" evidence="5">
    <location>
        <begin position="359"/>
        <end position="609"/>
    </location>
</feature>
<organism evidence="6 7">
    <name type="scientific">Heterorhabditis bacteriophora</name>
    <name type="common">Entomopathogenic nematode worm</name>
    <dbReference type="NCBI Taxonomy" id="37862"/>
    <lineage>
        <taxon>Eukaryota</taxon>
        <taxon>Metazoa</taxon>
        <taxon>Ecdysozoa</taxon>
        <taxon>Nematoda</taxon>
        <taxon>Chromadorea</taxon>
        <taxon>Rhabditida</taxon>
        <taxon>Rhabditina</taxon>
        <taxon>Rhabditomorpha</taxon>
        <taxon>Strongyloidea</taxon>
        <taxon>Heterorhabditidae</taxon>
        <taxon>Heterorhabditis</taxon>
    </lineage>
</organism>
<evidence type="ECO:0000256" key="3">
    <source>
        <dbReference type="PROSITE-ProRule" id="PRU10141"/>
    </source>
</evidence>
<evidence type="ECO:0000256" key="1">
    <source>
        <dbReference type="ARBA" id="ARBA00004167"/>
    </source>
</evidence>
<dbReference type="PRINTS" id="PR00109">
    <property type="entry name" value="TYRKINASE"/>
</dbReference>
<keyword evidence="3" id="KW-0547">Nucleotide-binding</keyword>
<dbReference type="GO" id="GO:0004714">
    <property type="term" value="F:transmembrane receptor protein tyrosine kinase activity"/>
    <property type="evidence" value="ECO:0007669"/>
    <property type="project" value="UniProtKB-EC"/>
</dbReference>
<comment type="catalytic activity">
    <reaction evidence="2">
        <text>L-tyrosyl-[protein] + ATP = O-phospho-L-tyrosyl-[protein] + ADP + H(+)</text>
        <dbReference type="Rhea" id="RHEA:10596"/>
        <dbReference type="Rhea" id="RHEA-COMP:10136"/>
        <dbReference type="Rhea" id="RHEA-COMP:20101"/>
        <dbReference type="ChEBI" id="CHEBI:15378"/>
        <dbReference type="ChEBI" id="CHEBI:30616"/>
        <dbReference type="ChEBI" id="CHEBI:46858"/>
        <dbReference type="ChEBI" id="CHEBI:61978"/>
        <dbReference type="ChEBI" id="CHEBI:456216"/>
        <dbReference type="EC" id="2.7.10.1"/>
    </reaction>
</comment>
<keyword evidence="4" id="KW-0812">Transmembrane</keyword>
<dbReference type="InterPro" id="IPR001245">
    <property type="entry name" value="Ser-Thr/Tyr_kinase_cat_dom"/>
</dbReference>
<dbReference type="Pfam" id="PF07714">
    <property type="entry name" value="PK_Tyr_Ser-Thr"/>
    <property type="match status" value="1"/>
</dbReference>
<accession>A0A1I7XSX4</accession>
<dbReference type="PANTHER" id="PTHR24416:SF594">
    <property type="entry name" value="PROTEIN KINASE DOMAIN-CONTAINING PROTEIN"/>
    <property type="match status" value="1"/>
</dbReference>
<dbReference type="PROSITE" id="PS00107">
    <property type="entry name" value="PROTEIN_KINASE_ATP"/>
    <property type="match status" value="1"/>
</dbReference>
<dbReference type="InterPro" id="IPR020635">
    <property type="entry name" value="Tyr_kinase_cat_dom"/>
</dbReference>
<feature type="transmembrane region" description="Helical" evidence="4">
    <location>
        <begin position="266"/>
        <end position="289"/>
    </location>
</feature>
<dbReference type="Gene3D" id="3.30.200.20">
    <property type="entry name" value="Phosphorylase Kinase, domain 1"/>
    <property type="match status" value="1"/>
</dbReference>
<dbReference type="GO" id="GO:0043235">
    <property type="term" value="C:receptor complex"/>
    <property type="evidence" value="ECO:0007669"/>
    <property type="project" value="TreeGrafter"/>
</dbReference>
<evidence type="ECO:0000313" key="6">
    <source>
        <dbReference type="Proteomes" id="UP000095283"/>
    </source>
</evidence>
<dbReference type="WBParaSite" id="Hba_20630">
    <property type="protein sequence ID" value="Hba_20630"/>
    <property type="gene ID" value="Hba_20630"/>
</dbReference>
<dbReference type="GO" id="GO:0007169">
    <property type="term" value="P:cell surface receptor protein tyrosine kinase signaling pathway"/>
    <property type="evidence" value="ECO:0007669"/>
    <property type="project" value="TreeGrafter"/>
</dbReference>
<dbReference type="SUPFAM" id="SSF56112">
    <property type="entry name" value="Protein kinase-like (PK-like)"/>
    <property type="match status" value="1"/>
</dbReference>
<dbReference type="InterPro" id="IPR000719">
    <property type="entry name" value="Prot_kinase_dom"/>
</dbReference>
<keyword evidence="4" id="KW-0472">Membrane</keyword>
<proteinExistence type="predicted"/>
<dbReference type="InterPro" id="IPR050122">
    <property type="entry name" value="RTK"/>
</dbReference>
<comment type="subcellular location">
    <subcellularLocation>
        <location evidence="1">Membrane</location>
        <topology evidence="1">Single-pass membrane protein</topology>
    </subcellularLocation>
</comment>
<sequence>MLPDHVKLRTAAVITLGITHNPQPSSERSHMIPLVFNNHPLIINHDCVYRLEMHSKPYPYGDMQYTVVQEHTVPTCIDEFCACKDGIVPLPSSLAAMEIAGGVETSWYHTPKDGRTYTFYITLHERFHPPVTFKDPNAFRFKIANGGEHQIQGREGQTSYSTILEFPLKRSEEYKVTIFAEDDRYCHTVDTIAYFNTSNIEPTAPNIIYTTDEMKNEFPKIDETVSTESPNITYVTATVIEYDLIQKPISNNDSLESLLTKIDPSLLIVLLLLLAILSPLCTVCVYCVFRRRRTVRKRKMSRFGPWTLSHSSMATALLYKKINTSFRHSILETNILYRQPVEFRTPKTEEEWMIASDDVSVGGVIGEGAFGLVCKGSMRGPKGMAIRVAIKQLKTNAVDEEREEFQREMDIMKQLSLAVSTLKTSLRLEEGVSPMSTSFIGTDGEMQLQYTLDPAELQSFAAQVANGMAHLESLSITHRDLAARNILVGENKQLKISDFGMSRPGVYVKMSKGVIPLRWLSPEAIRDNVYSTKSDVWAYGIVLWEIVTLGGFPYPTICDKDLLQYLIGGNRLEKPLSCSDEIYHLKSLLPYKLSHIDGFDLIESGTITK</sequence>
<dbReference type="Gene3D" id="1.10.510.10">
    <property type="entry name" value="Transferase(Phosphotransferase) domain 1"/>
    <property type="match status" value="1"/>
</dbReference>
<evidence type="ECO:0000256" key="4">
    <source>
        <dbReference type="SAM" id="Phobius"/>
    </source>
</evidence>
<keyword evidence="6" id="KW-1185">Reference proteome</keyword>
<evidence type="ECO:0000256" key="2">
    <source>
        <dbReference type="ARBA" id="ARBA00051243"/>
    </source>
</evidence>
<evidence type="ECO:0000313" key="7">
    <source>
        <dbReference type="WBParaSite" id="Hba_20630"/>
    </source>
</evidence>
<name>A0A1I7XSX4_HETBA</name>
<dbReference type="InterPro" id="IPR008266">
    <property type="entry name" value="Tyr_kinase_AS"/>
</dbReference>
<reference evidence="7" key="1">
    <citation type="submission" date="2016-11" db="UniProtKB">
        <authorList>
            <consortium name="WormBaseParasite"/>
        </authorList>
    </citation>
    <scope>IDENTIFICATION</scope>
</reference>
<dbReference type="AlphaFoldDB" id="A0A1I7XSX4"/>
<dbReference type="PROSITE" id="PS50011">
    <property type="entry name" value="PROTEIN_KINASE_DOM"/>
    <property type="match status" value="1"/>
</dbReference>
<dbReference type="SMART" id="SM00219">
    <property type="entry name" value="TyrKc"/>
    <property type="match status" value="1"/>
</dbReference>
<protein>
    <submittedName>
        <fullName evidence="7">Protein kinase domain-containing protein</fullName>
    </submittedName>
</protein>
<dbReference type="PROSITE" id="PS00109">
    <property type="entry name" value="PROTEIN_KINASE_TYR"/>
    <property type="match status" value="1"/>
</dbReference>
<keyword evidence="3" id="KW-0067">ATP-binding</keyword>
<dbReference type="CDD" id="cd00192">
    <property type="entry name" value="PTKc"/>
    <property type="match status" value="1"/>
</dbReference>
<dbReference type="GO" id="GO:0005886">
    <property type="term" value="C:plasma membrane"/>
    <property type="evidence" value="ECO:0007669"/>
    <property type="project" value="TreeGrafter"/>
</dbReference>